<dbReference type="GO" id="GO:0003677">
    <property type="term" value="F:DNA binding"/>
    <property type="evidence" value="ECO:0007669"/>
    <property type="project" value="UniProtKB-KW"/>
</dbReference>
<evidence type="ECO:0000313" key="5">
    <source>
        <dbReference type="EMBL" id="OIV37036.1"/>
    </source>
</evidence>
<keyword evidence="6" id="KW-1185">Reference proteome</keyword>
<dbReference type="InterPro" id="IPR005650">
    <property type="entry name" value="BlaI_family"/>
</dbReference>
<evidence type="ECO:0000256" key="4">
    <source>
        <dbReference type="ARBA" id="ARBA00023163"/>
    </source>
</evidence>
<keyword evidence="4" id="KW-0804">Transcription</keyword>
<dbReference type="SUPFAM" id="SSF46785">
    <property type="entry name" value="Winged helix' DNA-binding domain"/>
    <property type="match status" value="1"/>
</dbReference>
<keyword evidence="2" id="KW-0805">Transcription regulation</keyword>
<evidence type="ECO:0000256" key="1">
    <source>
        <dbReference type="ARBA" id="ARBA00011046"/>
    </source>
</evidence>
<evidence type="ECO:0000256" key="3">
    <source>
        <dbReference type="ARBA" id="ARBA00023125"/>
    </source>
</evidence>
<dbReference type="STRING" id="1428644.BIV57_13165"/>
<organism evidence="5 6">
    <name type="scientific">Mangrovactinospora gilvigrisea</name>
    <dbReference type="NCBI Taxonomy" id="1428644"/>
    <lineage>
        <taxon>Bacteria</taxon>
        <taxon>Bacillati</taxon>
        <taxon>Actinomycetota</taxon>
        <taxon>Actinomycetes</taxon>
        <taxon>Kitasatosporales</taxon>
        <taxon>Streptomycetaceae</taxon>
        <taxon>Mangrovactinospora</taxon>
    </lineage>
</organism>
<keyword evidence="3" id="KW-0238">DNA-binding</keyword>
<protein>
    <recommendedName>
        <fullName evidence="7">CopY family transcriptional regulator</fullName>
    </recommendedName>
</protein>
<evidence type="ECO:0000256" key="2">
    <source>
        <dbReference type="ARBA" id="ARBA00023015"/>
    </source>
</evidence>
<reference evidence="5 6" key="1">
    <citation type="submission" date="2016-10" db="EMBL/GenBank/DDBJ databases">
        <title>Genome sequence of Streptomyces gilvigriseus MUSC 26.</title>
        <authorList>
            <person name="Lee L.-H."/>
            <person name="Ser H.-L."/>
        </authorList>
    </citation>
    <scope>NUCLEOTIDE SEQUENCE [LARGE SCALE GENOMIC DNA]</scope>
    <source>
        <strain evidence="5 6">MUSC 26</strain>
    </source>
</reference>
<dbReference type="InterPro" id="IPR036390">
    <property type="entry name" value="WH_DNA-bd_sf"/>
</dbReference>
<evidence type="ECO:0000313" key="6">
    <source>
        <dbReference type="Proteomes" id="UP000243342"/>
    </source>
</evidence>
<dbReference type="OrthoDB" id="9813987at2"/>
<comment type="caution">
    <text evidence="5">The sequence shown here is derived from an EMBL/GenBank/DDBJ whole genome shotgun (WGS) entry which is preliminary data.</text>
</comment>
<dbReference type="Pfam" id="PF03965">
    <property type="entry name" value="Penicillinase_R"/>
    <property type="match status" value="1"/>
</dbReference>
<dbReference type="AlphaFoldDB" id="A0A1J7C672"/>
<dbReference type="Proteomes" id="UP000243342">
    <property type="component" value="Unassembled WGS sequence"/>
</dbReference>
<gene>
    <name evidence="5" type="ORF">BIV57_13165</name>
</gene>
<proteinExistence type="inferred from homology"/>
<accession>A0A1J7C672</accession>
<dbReference type="EMBL" id="MLCF01000066">
    <property type="protein sequence ID" value="OIV37036.1"/>
    <property type="molecule type" value="Genomic_DNA"/>
</dbReference>
<comment type="similarity">
    <text evidence="1">Belongs to the BlaI transcriptional regulatory family.</text>
</comment>
<name>A0A1J7C672_9ACTN</name>
<sequence>MTGAGERGRPVALGALESDVMRVLWTGDTPLTVREVLVRLNAARGGEPLAYTTVMTVLVRLAAKGAVERTRRGRGFVYAPLTTDEAGIAVADVLRRYGGAAVAHFLAAVETADPDARRRLRRLLDEQDGGA</sequence>
<evidence type="ECO:0008006" key="7">
    <source>
        <dbReference type="Google" id="ProtNLM"/>
    </source>
</evidence>
<dbReference type="GO" id="GO:0045892">
    <property type="term" value="P:negative regulation of DNA-templated transcription"/>
    <property type="evidence" value="ECO:0007669"/>
    <property type="project" value="InterPro"/>
</dbReference>
<dbReference type="InterPro" id="IPR036388">
    <property type="entry name" value="WH-like_DNA-bd_sf"/>
</dbReference>
<dbReference type="Gene3D" id="1.10.10.10">
    <property type="entry name" value="Winged helix-like DNA-binding domain superfamily/Winged helix DNA-binding domain"/>
    <property type="match status" value="1"/>
</dbReference>